<organism evidence="1 2">
    <name type="scientific">Brevirhabdus pacifica</name>
    <dbReference type="NCBI Taxonomy" id="1267768"/>
    <lineage>
        <taxon>Bacteria</taxon>
        <taxon>Pseudomonadati</taxon>
        <taxon>Pseudomonadota</taxon>
        <taxon>Alphaproteobacteria</taxon>
        <taxon>Rhodobacterales</taxon>
        <taxon>Paracoccaceae</taxon>
        <taxon>Brevirhabdus</taxon>
    </lineage>
</organism>
<sequence length="183" mass="19241">MIHAIAILIASTVPSAANAVSVAQLDGNAHGYCATCPESISEGSVAALTATGVPGVVPAGAEPFDPAMPTFGSMTPEQIRAYEAEMHETASLPQGVDLRGAPVFDRADDPIGHIAEVESRQDGTILSALVMIEDSSKPAYTVRMEAEQLTIVLGEEPQAFEVFLDLHRDALLQIDPQPLPPAR</sequence>
<gene>
    <name evidence="1" type="ORF">BV394_08115</name>
</gene>
<name>A0A1U7DID1_9RHOB</name>
<dbReference type="AlphaFoldDB" id="A0A1U7DID1"/>
<reference evidence="1 2" key="1">
    <citation type="submission" date="2017-01" db="EMBL/GenBank/DDBJ databases">
        <title>Genomic analysis of Xuhuaishuia manganoxidans DY6-4.</title>
        <authorList>
            <person name="Wang X."/>
        </authorList>
    </citation>
    <scope>NUCLEOTIDE SEQUENCE [LARGE SCALE GENOMIC DNA]</scope>
    <source>
        <strain evidence="1 2">DY6-4</strain>
    </source>
</reference>
<protein>
    <submittedName>
        <fullName evidence="1">Uncharacterized protein</fullName>
    </submittedName>
</protein>
<proteinExistence type="predicted"/>
<dbReference type="EMBL" id="CP019124">
    <property type="protein sequence ID" value="APX89685.1"/>
    <property type="molecule type" value="Genomic_DNA"/>
</dbReference>
<dbReference type="Proteomes" id="UP000187266">
    <property type="component" value="Chromosome"/>
</dbReference>
<evidence type="ECO:0000313" key="1">
    <source>
        <dbReference type="EMBL" id="APX89685.1"/>
    </source>
</evidence>
<dbReference type="STRING" id="1267768.BV394_08115"/>
<dbReference type="RefSeq" id="WP_076979707.1">
    <property type="nucleotide sequence ID" value="NZ_CP019124.1"/>
</dbReference>
<evidence type="ECO:0000313" key="2">
    <source>
        <dbReference type="Proteomes" id="UP000187266"/>
    </source>
</evidence>
<keyword evidence="2" id="KW-1185">Reference proteome</keyword>
<accession>A0A1U7DID1</accession>
<accession>A0A2M9DDG7</accession>